<feature type="compositionally biased region" description="Pro residues" evidence="1">
    <location>
        <begin position="132"/>
        <end position="144"/>
    </location>
</feature>
<feature type="compositionally biased region" description="Low complexity" evidence="1">
    <location>
        <begin position="423"/>
        <end position="440"/>
    </location>
</feature>
<feature type="compositionally biased region" description="Basic and acidic residues" evidence="1">
    <location>
        <begin position="408"/>
        <end position="422"/>
    </location>
</feature>
<reference evidence="3" key="1">
    <citation type="submission" date="2016-11" db="UniProtKB">
        <authorList>
            <consortium name="WormBaseParasite"/>
        </authorList>
    </citation>
    <scope>IDENTIFICATION</scope>
</reference>
<evidence type="ECO:0000256" key="1">
    <source>
        <dbReference type="SAM" id="MobiDB-lite"/>
    </source>
</evidence>
<feature type="region of interest" description="Disordered" evidence="1">
    <location>
        <begin position="319"/>
        <end position="442"/>
    </location>
</feature>
<sequence>MVRTYAYNPSTQNSEFGNHKLYAPPPDPIPTAIPFSHEQTRVVSMQPQPSLDMVAQSYPSVFGEGYTPFHSPYVDPVGSIVGLRILYIEGKLCYVPVEPQVNYMINQQFGVRTIIISYGLSHNINNKNNNYLPPPNSNSPPSIPPINQQHSQISDQRNQNQYIGVMPNQVEVQVEEPAWISPHPQPKSGVRRSKQWRTDVDQPFNNNSSSSFFLASSGRSPSVIPVNNMSSSMPNLNGRGLSDAEQHKLDLQKQIEDNRRRREMEKQKERLEEEREIRKQEAYNTRIQMEEQEEKRRTKERAFAAERLQQQIHEERLVMTKQVVRKRSPSSKMRGAEPDQRSTTPSEAPREEWWEKKPSWQQRKIEEDRRSAVIPTMRNKPPRPRTPSAGSRTYSRQSRTGYNPSASVEEHQNAEEDRRDSNIRGSSSRSISNSSTRSGRYYNVVREDNQEIQQNINRTMETGATLLNEQNEVPSGFQTQRFARTTNCIRYKFLMFINK</sequence>
<feature type="region of interest" description="Disordered" evidence="1">
    <location>
        <begin position="131"/>
        <end position="151"/>
    </location>
</feature>
<dbReference type="AlphaFoldDB" id="A0A1I7XNH0"/>
<feature type="compositionally biased region" description="Basic and acidic residues" evidence="1">
    <location>
        <begin position="348"/>
        <end position="371"/>
    </location>
</feature>
<evidence type="ECO:0000313" key="3">
    <source>
        <dbReference type="WBParaSite" id="Hba_18874"/>
    </source>
</evidence>
<proteinExistence type="predicted"/>
<organism evidence="2 3">
    <name type="scientific">Heterorhabditis bacteriophora</name>
    <name type="common">Entomopathogenic nematode worm</name>
    <dbReference type="NCBI Taxonomy" id="37862"/>
    <lineage>
        <taxon>Eukaryota</taxon>
        <taxon>Metazoa</taxon>
        <taxon>Ecdysozoa</taxon>
        <taxon>Nematoda</taxon>
        <taxon>Chromadorea</taxon>
        <taxon>Rhabditida</taxon>
        <taxon>Rhabditina</taxon>
        <taxon>Rhabditomorpha</taxon>
        <taxon>Strongyloidea</taxon>
        <taxon>Heterorhabditidae</taxon>
        <taxon>Heterorhabditis</taxon>
    </lineage>
</organism>
<protein>
    <submittedName>
        <fullName evidence="3">CCDC66 domain-containing protein</fullName>
    </submittedName>
</protein>
<dbReference type="Proteomes" id="UP000095283">
    <property type="component" value="Unplaced"/>
</dbReference>
<name>A0A1I7XNH0_HETBA</name>
<feature type="compositionally biased region" description="Polar residues" evidence="1">
    <location>
        <begin position="388"/>
        <end position="406"/>
    </location>
</feature>
<evidence type="ECO:0000313" key="2">
    <source>
        <dbReference type="Proteomes" id="UP000095283"/>
    </source>
</evidence>
<keyword evidence="2" id="KW-1185">Reference proteome</keyword>
<dbReference type="WBParaSite" id="Hba_18874">
    <property type="protein sequence ID" value="Hba_18874"/>
    <property type="gene ID" value="Hba_18874"/>
</dbReference>
<feature type="region of interest" description="Disordered" evidence="1">
    <location>
        <begin position="253"/>
        <end position="273"/>
    </location>
</feature>
<accession>A0A1I7XNH0</accession>